<dbReference type="HOGENOM" id="CLU_796780_0_0_6"/>
<dbReference type="Pfam" id="PF13751">
    <property type="entry name" value="DDE_Tnp_1_6"/>
    <property type="match status" value="1"/>
</dbReference>
<dbReference type="KEGG" id="tni:TVNIR_0995"/>
<dbReference type="STRING" id="1255043.TVNIR_0995"/>
<evidence type="ECO:0000313" key="2">
    <source>
        <dbReference type="EMBL" id="AGA32679.1"/>
    </source>
</evidence>
<sequence>MTGYNVQSVVDDQHHLILTHEVTNAGNDLGQLVPMAEQARQMLLDGQTTEAAQPLEVLADAGYFTESDIAACASRGIVPYVPVPEKTGAAERAGRLSAREFVYDAEQDRYRCPGGEALHPYGQPDTRNGVNYRRYRSRASVCQSCPLKAQCLPPAGKRREILRSEHAEAVERHRERMAAAPQVMRQRAALCEHPFGTLKRWLGWDHFLVRGFDKVRGEMAMIVHSYNFRRVLSILGLRPSSPTARRGALRAAFLRLGTGSSSASASRSGVAMTRGPWPGPLAARTVHARLRSSQCVSRLLPSIGAHSFTVSALFRPTGHPGRDADSFTLCSASARAGVFWPGVRPRRA</sequence>
<evidence type="ECO:0000259" key="1">
    <source>
        <dbReference type="Pfam" id="PF13751"/>
    </source>
</evidence>
<protein>
    <submittedName>
        <fullName evidence="2">ISPsy6, transposase</fullName>
    </submittedName>
</protein>
<dbReference type="eggNOG" id="COG3666">
    <property type="taxonomic scope" value="Bacteria"/>
</dbReference>
<reference evidence="2" key="1">
    <citation type="submission" date="2015-12" db="EMBL/GenBank/DDBJ databases">
        <authorList>
            <person name="Tikhonova T.V."/>
            <person name="Pavlov A.R."/>
            <person name="Beletsky A.V."/>
            <person name="Mardanov A.V."/>
            <person name="Sorokin D.Y."/>
            <person name="Ravin N.V."/>
            <person name="Popov V.O."/>
        </authorList>
    </citation>
    <scope>NUCLEOTIDE SEQUENCE</scope>
    <source>
        <strain evidence="2">DSM 14787</strain>
    </source>
</reference>
<proteinExistence type="predicted"/>
<evidence type="ECO:0000313" key="3">
    <source>
        <dbReference type="Proteomes" id="UP000010809"/>
    </source>
</evidence>
<accession>L0DSU0</accession>
<dbReference type="EMBL" id="CP003989">
    <property type="protein sequence ID" value="AGA32679.1"/>
    <property type="molecule type" value="Genomic_DNA"/>
</dbReference>
<gene>
    <name evidence="2" type="ordered locus">TVNIR_0995</name>
</gene>
<dbReference type="PANTHER" id="PTHR33408">
    <property type="entry name" value="TRANSPOSASE"/>
    <property type="match status" value="1"/>
</dbReference>
<feature type="domain" description="Transposase DDE" evidence="1">
    <location>
        <begin position="112"/>
        <end position="231"/>
    </location>
</feature>
<keyword evidence="3" id="KW-1185">Reference proteome</keyword>
<dbReference type="Proteomes" id="UP000010809">
    <property type="component" value="Chromosome"/>
</dbReference>
<organism evidence="2 3">
    <name type="scientific">Thioalkalivibrio nitratireducens (strain DSM 14787 / UNIQEM 213 / ALEN2)</name>
    <dbReference type="NCBI Taxonomy" id="1255043"/>
    <lineage>
        <taxon>Bacteria</taxon>
        <taxon>Pseudomonadati</taxon>
        <taxon>Pseudomonadota</taxon>
        <taxon>Gammaproteobacteria</taxon>
        <taxon>Chromatiales</taxon>
        <taxon>Ectothiorhodospiraceae</taxon>
        <taxon>Thioalkalivibrio</taxon>
    </lineage>
</organism>
<dbReference type="PATRIC" id="fig|1255043.3.peg.1000"/>
<dbReference type="InterPro" id="IPR025668">
    <property type="entry name" value="Tnp_DDE_dom"/>
</dbReference>
<dbReference type="AlphaFoldDB" id="L0DSU0"/>
<name>L0DSU0_THIND</name>